<reference evidence="2 3" key="1">
    <citation type="submission" date="2018-09" db="EMBL/GenBank/DDBJ databases">
        <title>A high-quality reference genome of wild soybean provides a powerful tool to mine soybean genomes.</title>
        <authorList>
            <person name="Xie M."/>
            <person name="Chung C.Y.L."/>
            <person name="Li M.-W."/>
            <person name="Wong F.-L."/>
            <person name="Chan T.-F."/>
            <person name="Lam H.-M."/>
        </authorList>
    </citation>
    <scope>NUCLEOTIDE SEQUENCE [LARGE SCALE GENOMIC DNA]</scope>
    <source>
        <strain evidence="3">cv. W05</strain>
        <tissue evidence="2">Hypocotyl of etiolated seedlings</tissue>
    </source>
</reference>
<evidence type="ECO:0000313" key="3">
    <source>
        <dbReference type="Proteomes" id="UP000289340"/>
    </source>
</evidence>
<dbReference type="EMBL" id="QZWG01000009">
    <property type="protein sequence ID" value="RZB90328.1"/>
    <property type="molecule type" value="Genomic_DNA"/>
</dbReference>
<protein>
    <submittedName>
        <fullName evidence="2">Uncharacterized protein</fullName>
    </submittedName>
</protein>
<name>A0A445IW38_GLYSO</name>
<accession>A0A445IW38</accession>
<dbReference type="AlphaFoldDB" id="A0A445IW38"/>
<evidence type="ECO:0000313" key="2">
    <source>
        <dbReference type="EMBL" id="RZB90328.1"/>
    </source>
</evidence>
<sequence length="78" mass="8865">MDKFFVKLGFFGALLLFSQVLQYEAKEDTEAKLDLHVPCNSDYQCPGCPCIDYQCICDLEKEAEQKPVSIAPVKEEFP</sequence>
<gene>
    <name evidence="2" type="ORF">D0Y65_022991</name>
</gene>
<proteinExistence type="predicted"/>
<comment type="caution">
    <text evidence="2">The sequence shown here is derived from an EMBL/GenBank/DDBJ whole genome shotgun (WGS) entry which is preliminary data.</text>
</comment>
<keyword evidence="3" id="KW-1185">Reference proteome</keyword>
<feature type="chain" id="PRO_5019337563" evidence="1">
    <location>
        <begin position="26"/>
        <end position="78"/>
    </location>
</feature>
<keyword evidence="1" id="KW-0732">Signal</keyword>
<organism evidence="2 3">
    <name type="scientific">Glycine soja</name>
    <name type="common">Wild soybean</name>
    <dbReference type="NCBI Taxonomy" id="3848"/>
    <lineage>
        <taxon>Eukaryota</taxon>
        <taxon>Viridiplantae</taxon>
        <taxon>Streptophyta</taxon>
        <taxon>Embryophyta</taxon>
        <taxon>Tracheophyta</taxon>
        <taxon>Spermatophyta</taxon>
        <taxon>Magnoliopsida</taxon>
        <taxon>eudicotyledons</taxon>
        <taxon>Gunneridae</taxon>
        <taxon>Pentapetalae</taxon>
        <taxon>rosids</taxon>
        <taxon>fabids</taxon>
        <taxon>Fabales</taxon>
        <taxon>Fabaceae</taxon>
        <taxon>Papilionoideae</taxon>
        <taxon>50 kb inversion clade</taxon>
        <taxon>NPAAA clade</taxon>
        <taxon>indigoferoid/millettioid clade</taxon>
        <taxon>Phaseoleae</taxon>
        <taxon>Glycine</taxon>
        <taxon>Glycine subgen. Soja</taxon>
    </lineage>
</organism>
<feature type="signal peptide" evidence="1">
    <location>
        <begin position="1"/>
        <end position="25"/>
    </location>
</feature>
<dbReference type="Proteomes" id="UP000289340">
    <property type="component" value="Chromosome 9"/>
</dbReference>
<evidence type="ECO:0000256" key="1">
    <source>
        <dbReference type="SAM" id="SignalP"/>
    </source>
</evidence>